<dbReference type="SMART" id="SM00028">
    <property type="entry name" value="TPR"/>
    <property type="match status" value="7"/>
</dbReference>
<proteinExistence type="predicted"/>
<feature type="region of interest" description="Disordered" evidence="2">
    <location>
        <begin position="846"/>
        <end position="870"/>
    </location>
</feature>
<dbReference type="SUPFAM" id="SSF48452">
    <property type="entry name" value="TPR-like"/>
    <property type="match status" value="2"/>
</dbReference>
<dbReference type="PROSITE" id="PS50005">
    <property type="entry name" value="TPR"/>
    <property type="match status" value="3"/>
</dbReference>
<dbReference type="Proteomes" id="UP000612899">
    <property type="component" value="Unassembled WGS sequence"/>
</dbReference>
<dbReference type="RefSeq" id="WP_203910991.1">
    <property type="nucleotide sequence ID" value="NZ_BONY01000034.1"/>
</dbReference>
<sequence length="870" mass="95558">MPDDDYVAYLARVREAREPELRAFCDRLRQLHLEAGGPTLDALAKRGGLPSKSRISEILRAKTKTVPSWTFVQAFVMECKRYARERGRLLSVSVDLEFWRREHGFLGDVLERARRTDQVLAAGGDENGPLRVVPRSLLPDVLGFVGRAGELAALSQALAKAQQGSSALTISVLSGMAGVGKTALAVHWAHSVCGHFPDGQLYVDLRGYDRDQPMSVDDALGGLLRALRIEERNVPLDPAERSAYLRTALAGRRTLLVLDNAHSPEQVRPLLPGTPTCLVVVTSRDSLAGLVARDGAQRIDLDVLPLPDAVDLLRSLLGARVDADPAAATAFVELCVRLPLAIRVGAELAIAQPQVSLADLWRDLAVDRRRLDLLTAGGDERTAVRAVFSWSYRHLPAGPARAFRLLGISPCVDGDFYAVAHLAGMSLDQSQHAVAALARAHLVQFTVADRFTMHDLLRVYGAERVAEEDVETDTRAALEGLFDYYLSAAAAAMDVLYPHERHQRPHIPHARAPFRLPFESAQAKTWLDNERANLVAITIHAASHGWPAHACHLAAVLRRYLDTGAHYIDGLAIHSHALQAAIDRGDRYTEALTLHNLGRIHSRVGHRSRAIAYYQQALPIRQQIGDRAGESDTLNNLGNVYRHQRKHDQALEHYQQALAIVAELGDASREGIALHNIGIILRELESYDEALSHLERALTITQSIGNRLIEGNILQSTGVVYSLTGHTIKALDHYHRALTIARQVDDRVGMIDAMRSIGNAHSRLESHDTAIAYLEQALAIATQIANAAAECDTLNELGMAYQRQERFDEALRYHQLALRNATDINDTHQRVRAHLGIAAALEAGGRDAEARTHRQAAAAADATYNPPEVE</sequence>
<evidence type="ECO:0000256" key="1">
    <source>
        <dbReference type="PROSITE-ProRule" id="PRU00339"/>
    </source>
</evidence>
<gene>
    <name evidence="4" type="ORF">Rhe02_52560</name>
</gene>
<feature type="domain" description="NB-ARC" evidence="3">
    <location>
        <begin position="154"/>
        <end position="314"/>
    </location>
</feature>
<accession>A0A8J3QC33</accession>
<evidence type="ECO:0000259" key="3">
    <source>
        <dbReference type="Pfam" id="PF00931"/>
    </source>
</evidence>
<dbReference type="PRINTS" id="PR00364">
    <property type="entry name" value="DISEASERSIST"/>
</dbReference>
<dbReference type="Pfam" id="PF00931">
    <property type="entry name" value="NB-ARC"/>
    <property type="match status" value="1"/>
</dbReference>
<protein>
    <recommendedName>
        <fullName evidence="3">NB-ARC domain-containing protein</fullName>
    </recommendedName>
</protein>
<dbReference type="SUPFAM" id="SSF52540">
    <property type="entry name" value="P-loop containing nucleoside triphosphate hydrolases"/>
    <property type="match status" value="1"/>
</dbReference>
<dbReference type="AlphaFoldDB" id="A0A8J3QC33"/>
<dbReference type="InterPro" id="IPR027417">
    <property type="entry name" value="P-loop_NTPase"/>
</dbReference>
<dbReference type="PANTHER" id="PTHR10098">
    <property type="entry name" value="RAPSYN-RELATED"/>
    <property type="match status" value="1"/>
</dbReference>
<dbReference type="Pfam" id="PF13374">
    <property type="entry name" value="TPR_10"/>
    <property type="match status" value="1"/>
</dbReference>
<dbReference type="InterPro" id="IPR011990">
    <property type="entry name" value="TPR-like_helical_dom_sf"/>
</dbReference>
<dbReference type="InterPro" id="IPR019734">
    <property type="entry name" value="TPR_rpt"/>
</dbReference>
<dbReference type="InterPro" id="IPR002182">
    <property type="entry name" value="NB-ARC"/>
</dbReference>
<feature type="repeat" description="TPR" evidence="1">
    <location>
        <begin position="671"/>
        <end position="704"/>
    </location>
</feature>
<evidence type="ECO:0000313" key="4">
    <source>
        <dbReference type="EMBL" id="GIH07189.1"/>
    </source>
</evidence>
<dbReference type="GO" id="GO:0043531">
    <property type="term" value="F:ADP binding"/>
    <property type="evidence" value="ECO:0007669"/>
    <property type="project" value="InterPro"/>
</dbReference>
<keyword evidence="1" id="KW-0802">TPR repeat</keyword>
<dbReference type="EMBL" id="BONY01000034">
    <property type="protein sequence ID" value="GIH07189.1"/>
    <property type="molecule type" value="Genomic_DNA"/>
</dbReference>
<feature type="repeat" description="TPR" evidence="1">
    <location>
        <begin position="591"/>
        <end position="624"/>
    </location>
</feature>
<dbReference type="Gene3D" id="1.25.40.10">
    <property type="entry name" value="Tetratricopeptide repeat domain"/>
    <property type="match status" value="2"/>
</dbReference>
<comment type="caution">
    <text evidence="4">The sequence shown here is derived from an EMBL/GenBank/DDBJ whole genome shotgun (WGS) entry which is preliminary data.</text>
</comment>
<keyword evidence="5" id="KW-1185">Reference proteome</keyword>
<feature type="repeat" description="TPR" evidence="1">
    <location>
        <begin position="631"/>
        <end position="664"/>
    </location>
</feature>
<evidence type="ECO:0000256" key="2">
    <source>
        <dbReference type="SAM" id="MobiDB-lite"/>
    </source>
</evidence>
<dbReference type="Gene3D" id="3.40.50.300">
    <property type="entry name" value="P-loop containing nucleotide triphosphate hydrolases"/>
    <property type="match status" value="1"/>
</dbReference>
<reference evidence="4" key="1">
    <citation type="submission" date="2021-01" db="EMBL/GenBank/DDBJ databases">
        <title>Whole genome shotgun sequence of Rhizocola hellebori NBRC 109834.</title>
        <authorList>
            <person name="Komaki H."/>
            <person name="Tamura T."/>
        </authorList>
    </citation>
    <scope>NUCLEOTIDE SEQUENCE</scope>
    <source>
        <strain evidence="4">NBRC 109834</strain>
    </source>
</reference>
<organism evidence="4 5">
    <name type="scientific">Rhizocola hellebori</name>
    <dbReference type="NCBI Taxonomy" id="1392758"/>
    <lineage>
        <taxon>Bacteria</taxon>
        <taxon>Bacillati</taxon>
        <taxon>Actinomycetota</taxon>
        <taxon>Actinomycetes</taxon>
        <taxon>Micromonosporales</taxon>
        <taxon>Micromonosporaceae</taxon>
        <taxon>Rhizocola</taxon>
    </lineage>
</organism>
<name>A0A8J3QC33_9ACTN</name>
<dbReference type="Pfam" id="PF13424">
    <property type="entry name" value="TPR_12"/>
    <property type="match status" value="3"/>
</dbReference>
<dbReference type="PROSITE" id="PS50293">
    <property type="entry name" value="TPR_REGION"/>
    <property type="match status" value="1"/>
</dbReference>
<evidence type="ECO:0000313" key="5">
    <source>
        <dbReference type="Proteomes" id="UP000612899"/>
    </source>
</evidence>